<accession>A0A6N2KRM5</accession>
<dbReference type="InterPro" id="IPR019557">
    <property type="entry name" value="AminoTfrase-like_pln_mobile"/>
</dbReference>
<protein>
    <recommendedName>
        <fullName evidence="3">Aminotransferase-like plant mobile domain-containing protein</fullName>
    </recommendedName>
</protein>
<evidence type="ECO:0000256" key="1">
    <source>
        <dbReference type="SAM" id="Coils"/>
    </source>
</evidence>
<reference evidence="4" key="1">
    <citation type="submission" date="2019-03" db="EMBL/GenBank/DDBJ databases">
        <authorList>
            <person name="Mank J."/>
            <person name="Almeida P."/>
        </authorList>
    </citation>
    <scope>NUCLEOTIDE SEQUENCE</scope>
    <source>
        <strain evidence="4">78183</strain>
    </source>
</reference>
<evidence type="ECO:0000259" key="3">
    <source>
        <dbReference type="Pfam" id="PF10536"/>
    </source>
</evidence>
<evidence type="ECO:0000256" key="2">
    <source>
        <dbReference type="SAM" id="MobiDB-lite"/>
    </source>
</evidence>
<keyword evidence="1" id="KW-0175">Coiled coil</keyword>
<evidence type="ECO:0000313" key="4">
    <source>
        <dbReference type="EMBL" id="VFU25827.1"/>
    </source>
</evidence>
<name>A0A6N2KRM5_SALVM</name>
<feature type="compositionally biased region" description="Acidic residues" evidence="2">
    <location>
        <begin position="630"/>
        <end position="649"/>
    </location>
</feature>
<dbReference type="GO" id="GO:0010073">
    <property type="term" value="P:meristem maintenance"/>
    <property type="evidence" value="ECO:0007669"/>
    <property type="project" value="InterPro"/>
</dbReference>
<feature type="compositionally biased region" description="Basic residues" evidence="2">
    <location>
        <begin position="561"/>
        <end position="571"/>
    </location>
</feature>
<feature type="region of interest" description="Disordered" evidence="2">
    <location>
        <begin position="555"/>
        <end position="708"/>
    </location>
</feature>
<dbReference type="InterPro" id="IPR044824">
    <property type="entry name" value="MAIN-like"/>
</dbReference>
<dbReference type="AlphaFoldDB" id="A0A6N2KRM5"/>
<dbReference type="PANTHER" id="PTHR46033:SF65">
    <property type="entry name" value="AMINOTRANSFERASE-LIKE PLANT MOBILE DOMAIN-CONTAINING PROTEIN"/>
    <property type="match status" value="1"/>
</dbReference>
<dbReference type="Pfam" id="PF10536">
    <property type="entry name" value="PMD"/>
    <property type="match status" value="1"/>
</dbReference>
<organism evidence="4">
    <name type="scientific">Salix viminalis</name>
    <name type="common">Common osier</name>
    <name type="synonym">Basket willow</name>
    <dbReference type="NCBI Taxonomy" id="40686"/>
    <lineage>
        <taxon>Eukaryota</taxon>
        <taxon>Viridiplantae</taxon>
        <taxon>Streptophyta</taxon>
        <taxon>Embryophyta</taxon>
        <taxon>Tracheophyta</taxon>
        <taxon>Spermatophyta</taxon>
        <taxon>Magnoliopsida</taxon>
        <taxon>eudicotyledons</taxon>
        <taxon>Gunneridae</taxon>
        <taxon>Pentapetalae</taxon>
        <taxon>rosids</taxon>
        <taxon>fabids</taxon>
        <taxon>Malpighiales</taxon>
        <taxon>Salicaceae</taxon>
        <taxon>Saliceae</taxon>
        <taxon>Salix</taxon>
    </lineage>
</organism>
<dbReference type="PANTHER" id="PTHR46033">
    <property type="entry name" value="PROTEIN MAIN-LIKE 2"/>
    <property type="match status" value="1"/>
</dbReference>
<sequence length="1085" mass="123024">MSLVKKWSLSPLPTITLSSPNWREVPFNAALHLTVSVLFLHPADHPSPVFQKLTVVSGAVNLEVQQTYESHDTATSLSLGSGSARCYKLGPCFDSPSSVEEDNKPVVARLSKYYPSEKAKLLVQNFSSLVSWHSWCKNSSPVVGWHIPDETYCKWVKKLEKRLEQKWRDLRIYEAIMLSTRRISFDSPLMSALMCFWDKSCNAFLLPEGPMGITMEDVVAITSCSPVGIELSTLGTDLPDAKNTYLGIGVTSYGNFAGRAMALRDKEQEEMSFYLYWICKFIVCNRSVMVLKGFQCVAETIFHAKGPIALAPFLLGLAYNCLGNILRSDFSEHVSGPLWLVVLWAQAYFSPIAASSIATHLRRPRKQNFNSIYSYGDYIIFSQVQCEKTFGECFNYLTDNKRKRQGEEWNPFLKREFGADWFLNFTFHQKLTRDEKDAWKAILIARDLPAYFSPPSFFLEPYSPNQFARQLGHLQSVPVPFYQTINQPWHSRNTVAANVLKHAEKDYFIRKSAMSQVNQILWRPSSDHAFDFWWLWCWANVASYVSEAKKHFVSKFGNGPRKMHKKRRATRTQKLQRAPKRRARMVSALLEPTPKGGGSGKVGEVEEEESSSSSSEGLPSNKEGKGKEVDDGEEESSSKDDEGEDDDVDMPLTKLRHRKPSADENDMTLEEYPSSEDPVNTEHEQDATGEGDFTPQQNHGPAVNVEQQRKKLKQYMDMSIESIYETDQLNNMERTVDAIYHHSGDALETPILGDLRKQLTGLKNKIPSLLSSINSAESECGSLHKQNPDLPAKLNQEKLALQADESRLSELTSEEAILELEIQKLMEKKESVLSQKVSAAESAERRKQKIEGLKNIEENIKKAEYSCFQKRNEMSKVNATINATLMDAKRGAITERDTTCQQSRDQSVNIEQQWKKLRREMNVLKASNLDNINQLSDMERTVDILTRNYSRDDIKTLILRDMKQLLAELIKRICSEPKLSQFTFEEARIEAETQKLEEIKEPVVSQKASAAGIVEEGKQKVDVSEDVSRKSNVQAITIANSPHYMHPLKETLVAPTDYDTAGTTGKHTDYDTAGSIGKHMLFLDY</sequence>
<feature type="coiled-coil region" evidence="1">
    <location>
        <begin position="794"/>
        <end position="828"/>
    </location>
</feature>
<feature type="domain" description="Aminotransferase-like plant mobile" evidence="3">
    <location>
        <begin position="172"/>
        <end position="493"/>
    </location>
</feature>
<gene>
    <name evidence="4" type="ORF">SVIM_LOCUS63711</name>
</gene>
<proteinExistence type="predicted"/>
<dbReference type="EMBL" id="CAADRP010000258">
    <property type="protein sequence ID" value="VFU25827.1"/>
    <property type="molecule type" value="Genomic_DNA"/>
</dbReference>